<accession>A0A1G7BUC7</accession>
<protein>
    <submittedName>
        <fullName evidence="3">Glycosyltransferase involved in cell wall bisynthesis</fullName>
    </submittedName>
</protein>
<dbReference type="AlphaFoldDB" id="A0A1G7BUC7"/>
<dbReference type="Pfam" id="PF00534">
    <property type="entry name" value="Glycos_transf_1"/>
    <property type="match status" value="1"/>
</dbReference>
<dbReference type="InterPro" id="IPR028098">
    <property type="entry name" value="Glyco_trans_4-like_N"/>
</dbReference>
<reference evidence="3 4" key="1">
    <citation type="submission" date="2016-10" db="EMBL/GenBank/DDBJ databases">
        <authorList>
            <person name="de Groot N.N."/>
        </authorList>
    </citation>
    <scope>NUCLEOTIDE SEQUENCE [LARGE SCALE GENOMIC DNA]</scope>
    <source>
        <strain evidence="3 4">DSM 22220</strain>
    </source>
</reference>
<dbReference type="InterPro" id="IPR050194">
    <property type="entry name" value="Glycosyltransferase_grp1"/>
</dbReference>
<name>A0A1G7BUC7_9RHOB</name>
<dbReference type="GO" id="GO:0016757">
    <property type="term" value="F:glycosyltransferase activity"/>
    <property type="evidence" value="ECO:0007669"/>
    <property type="project" value="InterPro"/>
</dbReference>
<organism evidence="3 4">
    <name type="scientific">Paracoccus isoporae</name>
    <dbReference type="NCBI Taxonomy" id="591205"/>
    <lineage>
        <taxon>Bacteria</taxon>
        <taxon>Pseudomonadati</taxon>
        <taxon>Pseudomonadota</taxon>
        <taxon>Alphaproteobacteria</taxon>
        <taxon>Rhodobacterales</taxon>
        <taxon>Paracoccaceae</taxon>
        <taxon>Paracoccus</taxon>
    </lineage>
</organism>
<dbReference type="EMBL" id="FNAH01000005">
    <property type="protein sequence ID" value="SDE30607.1"/>
    <property type="molecule type" value="Genomic_DNA"/>
</dbReference>
<dbReference type="CDD" id="cd03794">
    <property type="entry name" value="GT4_WbuB-like"/>
    <property type="match status" value="1"/>
</dbReference>
<dbReference type="Gene3D" id="3.40.50.2000">
    <property type="entry name" value="Glycogen Phosphorylase B"/>
    <property type="match status" value="2"/>
</dbReference>
<evidence type="ECO:0000259" key="1">
    <source>
        <dbReference type="Pfam" id="PF00534"/>
    </source>
</evidence>
<proteinExistence type="predicted"/>
<evidence type="ECO:0000313" key="4">
    <source>
        <dbReference type="Proteomes" id="UP000199344"/>
    </source>
</evidence>
<keyword evidence="3" id="KW-0808">Transferase</keyword>
<evidence type="ECO:0000259" key="2">
    <source>
        <dbReference type="Pfam" id="PF13579"/>
    </source>
</evidence>
<dbReference type="PANTHER" id="PTHR45947">
    <property type="entry name" value="SULFOQUINOVOSYL TRANSFERASE SQD2"/>
    <property type="match status" value="1"/>
</dbReference>
<gene>
    <name evidence="3" type="ORF">SAMN05421538_105207</name>
</gene>
<keyword evidence="4" id="KW-1185">Reference proteome</keyword>
<feature type="domain" description="Glycosyltransferase subfamily 4-like N-terminal" evidence="2">
    <location>
        <begin position="103"/>
        <end position="281"/>
    </location>
</feature>
<dbReference type="Proteomes" id="UP000199344">
    <property type="component" value="Unassembled WGS sequence"/>
</dbReference>
<sequence length="492" mass="54431">MLKVILKSGELDEVRARRCLSYARETADIETALAAMKHLAGKLRAANSMSPAIERELVSLEGDELYGLARLDELPAIAIDPVVPTPGRLLYLLHHSRPYLTNGYATRGHGVATGLREAGVDLVCLTRPGFPLDVVKDLPAFIPESDLIDGITYLRQLHPKRSGRGRSQMYFADAADQIERRLREIRPQAVMVASNYVAAIPAVMAAHRCGLPIAYEVRGFWEVTQLSRDSGLEKTMKFRAQKALESRVAAACDHVFTLASPMRDELVRRGVARDKISLLPNSCDTAQFCPQPRADALAEKWSIPQGVPVIGYIGSFVQYEGLDDLTRACARLRREGHVFRLVLVGGNTNGTVEAEIAEIARESGLGDWLITPGRVPHEQVDAWYSLIDIAPFPRKPQPVTELVSPLKPLEAMAAGKAVVMSSVRAMAEMVEGGQTGLVFQKGNADDLATKLAKLIEDRDIRRSLGQNARRYILAERTWRSMGERVKHWMQQL</sequence>
<dbReference type="SUPFAM" id="SSF53756">
    <property type="entry name" value="UDP-Glycosyltransferase/glycogen phosphorylase"/>
    <property type="match status" value="1"/>
</dbReference>
<dbReference type="Pfam" id="PF13579">
    <property type="entry name" value="Glyco_trans_4_4"/>
    <property type="match status" value="1"/>
</dbReference>
<feature type="domain" description="Glycosyl transferase family 1" evidence="1">
    <location>
        <begin position="298"/>
        <end position="470"/>
    </location>
</feature>
<dbReference type="PANTHER" id="PTHR45947:SF3">
    <property type="entry name" value="SULFOQUINOVOSYL TRANSFERASE SQD2"/>
    <property type="match status" value="1"/>
</dbReference>
<evidence type="ECO:0000313" key="3">
    <source>
        <dbReference type="EMBL" id="SDE30607.1"/>
    </source>
</evidence>
<dbReference type="STRING" id="591205.SAMN05421538_105207"/>
<dbReference type="InterPro" id="IPR001296">
    <property type="entry name" value="Glyco_trans_1"/>
</dbReference>